<keyword evidence="1" id="KW-0472">Membrane</keyword>
<name>A0AAE3KXM7_9BACT</name>
<evidence type="ECO:0000313" key="3">
    <source>
        <dbReference type="Proteomes" id="UP001204144"/>
    </source>
</evidence>
<dbReference type="Proteomes" id="UP001204144">
    <property type="component" value="Unassembled WGS sequence"/>
</dbReference>
<feature type="transmembrane region" description="Helical" evidence="1">
    <location>
        <begin position="122"/>
        <end position="141"/>
    </location>
</feature>
<evidence type="ECO:0000256" key="1">
    <source>
        <dbReference type="SAM" id="Phobius"/>
    </source>
</evidence>
<proteinExistence type="predicted"/>
<dbReference type="AlphaFoldDB" id="A0AAE3KXM7"/>
<feature type="transmembrane region" description="Helical" evidence="1">
    <location>
        <begin position="6"/>
        <end position="27"/>
    </location>
</feature>
<keyword evidence="1" id="KW-0812">Transmembrane</keyword>
<comment type="caution">
    <text evidence="2">The sequence shown here is derived from an EMBL/GenBank/DDBJ whole genome shotgun (WGS) entry which is preliminary data.</text>
</comment>
<organism evidence="2 3">
    <name type="scientific">Lacihabitans soyangensis</name>
    <dbReference type="NCBI Taxonomy" id="869394"/>
    <lineage>
        <taxon>Bacteria</taxon>
        <taxon>Pseudomonadati</taxon>
        <taxon>Bacteroidota</taxon>
        <taxon>Cytophagia</taxon>
        <taxon>Cytophagales</taxon>
        <taxon>Leadbetterellaceae</taxon>
        <taxon>Lacihabitans</taxon>
    </lineage>
</organism>
<accession>A0AAE3KXM7</accession>
<feature type="transmembrane region" description="Helical" evidence="1">
    <location>
        <begin position="80"/>
        <end position="101"/>
    </location>
</feature>
<dbReference type="Pfam" id="PF13160">
    <property type="entry name" value="DUF3995"/>
    <property type="match status" value="1"/>
</dbReference>
<reference evidence="2 3" key="1">
    <citation type="submission" date="2018-11" db="EMBL/GenBank/DDBJ databases">
        <title>Novel bacteria species description.</title>
        <authorList>
            <person name="Han J.-H."/>
        </authorList>
    </citation>
    <scope>NUCLEOTIDE SEQUENCE [LARGE SCALE GENOMIC DNA]</scope>
    <source>
        <strain evidence="2 3">KCTC23259</strain>
    </source>
</reference>
<keyword evidence="1" id="KW-1133">Transmembrane helix</keyword>
<dbReference type="EMBL" id="RJUF01000183">
    <property type="protein sequence ID" value="MCP9765400.1"/>
    <property type="molecule type" value="Genomic_DNA"/>
</dbReference>
<protein>
    <submittedName>
        <fullName evidence="2">DUF3995 domain-containing protein</fullName>
    </submittedName>
</protein>
<gene>
    <name evidence="2" type="ORF">EGI31_20895</name>
</gene>
<dbReference type="InterPro" id="IPR025058">
    <property type="entry name" value="DUF3995"/>
</dbReference>
<keyword evidence="3" id="KW-1185">Reference proteome</keyword>
<dbReference type="RefSeq" id="WP_255039093.1">
    <property type="nucleotide sequence ID" value="NZ_RJUF01000183.1"/>
</dbReference>
<evidence type="ECO:0000313" key="2">
    <source>
        <dbReference type="EMBL" id="MCP9765400.1"/>
    </source>
</evidence>
<feature type="transmembrane region" description="Helical" evidence="1">
    <location>
        <begin position="52"/>
        <end position="74"/>
    </location>
</feature>
<sequence>MNINQILFSIDALILLGVAVIHFYWAFGGKWGANAVLPQINSEKRVFTPSPLMTLAVAVPFLIISVIFAQAAGWMDFEIIAPYLPTLLLVLVAVFAIRALGDFKYVGFFKKVKNTDFAINDTKYFTPLCAFVAVSLLIAIYI</sequence>